<protein>
    <recommendedName>
        <fullName evidence="4">Lipoprotein</fullName>
    </recommendedName>
</protein>
<evidence type="ECO:0008006" key="4">
    <source>
        <dbReference type="Google" id="ProtNLM"/>
    </source>
</evidence>
<keyword evidence="1" id="KW-0732">Signal</keyword>
<accession>A0AAX1N9H6</accession>
<organism evidence="2 3">
    <name type="scientific">Flammeovirga yaeyamensis</name>
    <dbReference type="NCBI Taxonomy" id="367791"/>
    <lineage>
        <taxon>Bacteria</taxon>
        <taxon>Pseudomonadati</taxon>
        <taxon>Bacteroidota</taxon>
        <taxon>Cytophagia</taxon>
        <taxon>Cytophagales</taxon>
        <taxon>Flammeovirgaceae</taxon>
        <taxon>Flammeovirga</taxon>
    </lineage>
</organism>
<evidence type="ECO:0000313" key="2">
    <source>
        <dbReference type="EMBL" id="QWG04239.1"/>
    </source>
</evidence>
<dbReference type="RefSeq" id="WP_169663727.1">
    <property type="nucleotide sequence ID" value="NZ_CP076133.1"/>
</dbReference>
<dbReference type="EMBL" id="CP076133">
    <property type="protein sequence ID" value="QWG04239.1"/>
    <property type="molecule type" value="Genomic_DNA"/>
</dbReference>
<gene>
    <name evidence="2" type="ORF">KMW28_25435</name>
</gene>
<dbReference type="AlphaFoldDB" id="A0AAX1N9H6"/>
<sequence length="67" mass="7374">MKNLINKTVKVVAVSAVITLFFSCSPAVVKSSSGHKVKLSKSSLMVQQRIQQKNNQQKRGGRGFKAR</sequence>
<evidence type="ECO:0000313" key="3">
    <source>
        <dbReference type="Proteomes" id="UP000678679"/>
    </source>
</evidence>
<dbReference type="PROSITE" id="PS51257">
    <property type="entry name" value="PROKAR_LIPOPROTEIN"/>
    <property type="match status" value="1"/>
</dbReference>
<feature type="chain" id="PRO_5043779820" description="Lipoprotein" evidence="1">
    <location>
        <begin position="30"/>
        <end position="67"/>
    </location>
</feature>
<keyword evidence="3" id="KW-1185">Reference proteome</keyword>
<reference evidence="2 3" key="1">
    <citation type="submission" date="2021-05" db="EMBL/GenBank/DDBJ databases">
        <title>Comparative genomic studies on the polysaccharide-degrading batcterial strains of the Flammeovirga genus.</title>
        <authorList>
            <person name="Zewei F."/>
            <person name="Zheng Z."/>
            <person name="Yu L."/>
            <person name="Ruyue G."/>
            <person name="Yanhong M."/>
            <person name="Yuanyuan C."/>
            <person name="Jingyan G."/>
            <person name="Wenjun H."/>
        </authorList>
    </citation>
    <scope>NUCLEOTIDE SEQUENCE [LARGE SCALE GENOMIC DNA]</scope>
    <source>
        <strain evidence="2 3">NBRC:100898</strain>
    </source>
</reference>
<evidence type="ECO:0000256" key="1">
    <source>
        <dbReference type="SAM" id="SignalP"/>
    </source>
</evidence>
<dbReference type="KEGG" id="fya:KMW28_25435"/>
<dbReference type="Proteomes" id="UP000678679">
    <property type="component" value="Chromosome 2"/>
</dbReference>
<feature type="signal peptide" evidence="1">
    <location>
        <begin position="1"/>
        <end position="29"/>
    </location>
</feature>
<name>A0AAX1N9H6_9BACT</name>
<proteinExistence type="predicted"/>